<dbReference type="InterPro" id="IPR002733">
    <property type="entry name" value="AMMECR1_domain"/>
</dbReference>
<dbReference type="NCBIfam" id="TIGR00296">
    <property type="entry name" value="TIGR00296 family protein"/>
    <property type="match status" value="1"/>
</dbReference>
<dbReference type="PANTHER" id="PTHR13016:SF0">
    <property type="entry name" value="AMME SYNDROME CANDIDATE GENE 1 PROTEIN"/>
    <property type="match status" value="1"/>
</dbReference>
<dbReference type="InterPro" id="IPR023473">
    <property type="entry name" value="AMMECR1"/>
</dbReference>
<dbReference type="PANTHER" id="PTHR13016">
    <property type="entry name" value="AMMECR1 HOMOLOG"/>
    <property type="match status" value="1"/>
</dbReference>
<accession>A0ABR4D4B7</accession>
<sequence>MASVEHCLFCFEVLSANLEGKRPISLDSIKKTWPSYSKDLTDDTDERDPNSTSTSTPSSASSSSLAPSSTITTPESASAVSLTSKTRASITESPLFVTWNTVSPGSSYRSLRGCIGTFESQELESGLESYTLISALEDTRFSPISKPELPSLEVAVTLLTDFEDTKDQMDWDLGTHGLKIVFYSKGRRYGSCYLPDVPVEQGWTKEETIVSLMRKAGWTGRKDKWMEVEKFKGTRFQGKALSLGYEEYRQWKKWAVKQGEE</sequence>
<evidence type="ECO:0000256" key="1">
    <source>
        <dbReference type="SAM" id="MobiDB-lite"/>
    </source>
</evidence>
<dbReference type="EMBL" id="JAZHXI010000001">
    <property type="protein sequence ID" value="KAL2076189.1"/>
    <property type="molecule type" value="Genomic_DNA"/>
</dbReference>
<evidence type="ECO:0000313" key="4">
    <source>
        <dbReference type="Proteomes" id="UP001595075"/>
    </source>
</evidence>
<gene>
    <name evidence="3" type="ORF">VTL71DRAFT_1132</name>
</gene>
<organism evidence="3 4">
    <name type="scientific">Oculimacula yallundae</name>
    <dbReference type="NCBI Taxonomy" id="86028"/>
    <lineage>
        <taxon>Eukaryota</taxon>
        <taxon>Fungi</taxon>
        <taxon>Dikarya</taxon>
        <taxon>Ascomycota</taxon>
        <taxon>Pezizomycotina</taxon>
        <taxon>Leotiomycetes</taxon>
        <taxon>Helotiales</taxon>
        <taxon>Ploettnerulaceae</taxon>
        <taxon>Oculimacula</taxon>
    </lineage>
</organism>
<dbReference type="SUPFAM" id="SSF143447">
    <property type="entry name" value="AMMECR1-like"/>
    <property type="match status" value="1"/>
</dbReference>
<feature type="compositionally biased region" description="Low complexity" evidence="1">
    <location>
        <begin position="51"/>
        <end position="74"/>
    </location>
</feature>
<dbReference type="InterPro" id="IPR027485">
    <property type="entry name" value="AMMECR1_N"/>
</dbReference>
<keyword evidence="4" id="KW-1185">Reference proteome</keyword>
<protein>
    <recommendedName>
        <fullName evidence="2">AMMECR1 domain-containing protein</fullName>
    </recommendedName>
</protein>
<dbReference type="Gene3D" id="3.30.700.20">
    <property type="entry name" value="Hypothetical protein ph0010, domain 1"/>
    <property type="match status" value="1"/>
</dbReference>
<name>A0ABR4D4B7_9HELO</name>
<dbReference type="Pfam" id="PF01871">
    <property type="entry name" value="AMMECR1"/>
    <property type="match status" value="1"/>
</dbReference>
<evidence type="ECO:0000313" key="3">
    <source>
        <dbReference type="EMBL" id="KAL2076189.1"/>
    </source>
</evidence>
<reference evidence="3 4" key="1">
    <citation type="journal article" date="2024" name="Commun. Biol.">
        <title>Comparative genomic analysis of thermophilic fungi reveals convergent evolutionary adaptations and gene losses.</title>
        <authorList>
            <person name="Steindorff A.S."/>
            <person name="Aguilar-Pontes M.V."/>
            <person name="Robinson A.J."/>
            <person name="Andreopoulos B."/>
            <person name="LaButti K."/>
            <person name="Kuo A."/>
            <person name="Mondo S."/>
            <person name="Riley R."/>
            <person name="Otillar R."/>
            <person name="Haridas S."/>
            <person name="Lipzen A."/>
            <person name="Grimwood J."/>
            <person name="Schmutz J."/>
            <person name="Clum A."/>
            <person name="Reid I.D."/>
            <person name="Moisan M.C."/>
            <person name="Butler G."/>
            <person name="Nguyen T.T.M."/>
            <person name="Dewar K."/>
            <person name="Conant G."/>
            <person name="Drula E."/>
            <person name="Henrissat B."/>
            <person name="Hansel C."/>
            <person name="Singer S."/>
            <person name="Hutchinson M.I."/>
            <person name="de Vries R.P."/>
            <person name="Natvig D.O."/>
            <person name="Powell A.J."/>
            <person name="Tsang A."/>
            <person name="Grigoriev I.V."/>
        </authorList>
    </citation>
    <scope>NUCLEOTIDE SEQUENCE [LARGE SCALE GENOMIC DNA]</scope>
    <source>
        <strain evidence="3 4">CBS 494.80</strain>
    </source>
</reference>
<dbReference type="PROSITE" id="PS51112">
    <property type="entry name" value="AMMECR1"/>
    <property type="match status" value="1"/>
</dbReference>
<dbReference type="InterPro" id="IPR036071">
    <property type="entry name" value="AMMECR1_dom_sf"/>
</dbReference>
<feature type="domain" description="AMMECR1" evidence="2">
    <location>
        <begin position="1"/>
        <end position="252"/>
    </location>
</feature>
<dbReference type="Proteomes" id="UP001595075">
    <property type="component" value="Unassembled WGS sequence"/>
</dbReference>
<evidence type="ECO:0000259" key="2">
    <source>
        <dbReference type="PROSITE" id="PS51112"/>
    </source>
</evidence>
<comment type="caution">
    <text evidence="3">The sequence shown here is derived from an EMBL/GenBank/DDBJ whole genome shotgun (WGS) entry which is preliminary data.</text>
</comment>
<feature type="region of interest" description="Disordered" evidence="1">
    <location>
        <begin position="37"/>
        <end position="78"/>
    </location>
</feature>
<proteinExistence type="predicted"/>